<keyword evidence="4" id="KW-0479">Metal-binding</keyword>
<dbReference type="InterPro" id="IPR051941">
    <property type="entry name" value="BG_Antigen-Binding_Lectin"/>
</dbReference>
<dbReference type="CDD" id="cd14948">
    <property type="entry name" value="BACON"/>
    <property type="match status" value="1"/>
</dbReference>
<keyword evidence="7" id="KW-0106">Calcium</keyword>
<dbReference type="Gene3D" id="2.60.40.10">
    <property type="entry name" value="Immunoglobulins"/>
    <property type="match status" value="1"/>
</dbReference>
<reference evidence="11" key="1">
    <citation type="submission" date="2023-07" db="EMBL/GenBank/DDBJ databases">
        <title>Two novel species in the genus Flavivirga.</title>
        <authorList>
            <person name="Kwon K."/>
        </authorList>
    </citation>
    <scope>NUCLEOTIDE SEQUENCE</scope>
    <source>
        <strain evidence="11">KACC 14158</strain>
    </source>
</reference>
<dbReference type="Pfam" id="PF14592">
    <property type="entry name" value="Chondroitinas_B"/>
    <property type="match status" value="1"/>
</dbReference>
<feature type="chain" id="PRO_5047453435" evidence="9">
    <location>
        <begin position="21"/>
        <end position="966"/>
    </location>
</feature>
<dbReference type="InterPro" id="IPR000421">
    <property type="entry name" value="FA58C"/>
</dbReference>
<dbReference type="InterPro" id="IPR024361">
    <property type="entry name" value="BACON"/>
</dbReference>
<comment type="similarity">
    <text evidence="2">Belongs to the fucolectin family.</text>
</comment>
<dbReference type="SUPFAM" id="SSF51126">
    <property type="entry name" value="Pectin lyase-like"/>
    <property type="match status" value="1"/>
</dbReference>
<sequence length="966" mass="102491">MKKHNYLVILILLAFTPMIGQTTHNINDPEDLTNLSLSAGDEVILANGTYSSDERIQFLGTGTSNNPITFKPETPGGVIFTGGLQMDIAGSYLVVDGFYWNGGYGASNFIQFRNGTTYAQNCTIKNCAINGLTVSPDDLESGTSVKHRWVVLYGNYNNVINCSFMNKSNAGATILVELEYNAEANRCTEVGHTISNNYFYKYDKIDTSLTNAGDSETIRVGTSEFQNVNCATTVSNNYFVEADGENEIITNKSDNNIYVNNTFRRCRGSLVLRHGSGATVDGNIFLGEDVDGTGGIRIVDSDHTITNNYIQDCITVVDQAKWNNGITFIGGGDSSVDNCTSTSVSNGYQISQDIVVSNNTIVNTNAPLFYNTDKGSTNVTGTCSNNLIYFDQGASNLTDIISGDTTSSYSSMGTALSYSGNVYNVASLGTTSSEAVNGFSVASLNASNNGEIYNISGASGKGANLNGYEPTTDSMVGNGIGACFIGAEGNNLTDCNGSTPNYLTTNSLSQFSANGGSQTITVSSNVSWTVSESSSWISVNTTSGSNNGTVSVTASANTATSTRSASITISGGNITRTVSVTQSGTTVTPSDNLAINGTASQSTTAYNGVASRAIDGNTNGSYSSGSVTHTSSITGSWWQVVLNSQTNIGDITIYNRTDSCCINRLSNFTVYVYDSSNNQVFSQTITEAPNSSVTVNAGGVFGNTIKIVNNLTSTPLSLAEVEVYEGEGSSTSCSSGTNLSLNATIVDFSTQENTTNTVLNIIDGNDTNRWSASGFPQYAVIDLGDSYSVNEVNLATYNDRDYQFTVEGSTTSANSGFSTLVDASNNTDDGPINETFSSQEARYVKLTITGANSYTGTWVSIADFEIICAGTSTAKTDTKKIVSNSPAVLEFKAYPNPFSNTINITTDTNDTIILKLVDLVGKTIKEKTINSNASLDNLDNLAKGLYFLQIINTNTQTIKVQKLIKK</sequence>
<dbReference type="SMART" id="SM00710">
    <property type="entry name" value="PbH1"/>
    <property type="match status" value="5"/>
</dbReference>
<dbReference type="Pfam" id="PF18962">
    <property type="entry name" value="Por_Secre_tail"/>
    <property type="match status" value="1"/>
</dbReference>
<keyword evidence="5 9" id="KW-0732">Signal</keyword>
<dbReference type="RefSeq" id="WP_303300107.1">
    <property type="nucleotide sequence ID" value="NZ_BAABDA010000042.1"/>
</dbReference>
<comment type="function">
    <text evidence="1">Acts as a defensive agent. Recognizes blood group fucosylated oligosaccharides including A, B, H and Lewis B-type antigens. Does not recognize Lewis A antigen and has low affinity for monovalent haptens.</text>
</comment>
<dbReference type="InterPro" id="IPR008979">
    <property type="entry name" value="Galactose-bd-like_sf"/>
</dbReference>
<dbReference type="CDD" id="cd14251">
    <property type="entry name" value="PL-6"/>
    <property type="match status" value="1"/>
</dbReference>
<name>A0ABT8WIR2_9FLAO</name>
<organism evidence="11 12">
    <name type="scientific">Flavivirga jejuensis</name>
    <dbReference type="NCBI Taxonomy" id="870487"/>
    <lineage>
        <taxon>Bacteria</taxon>
        <taxon>Pseudomonadati</taxon>
        <taxon>Bacteroidota</taxon>
        <taxon>Flavobacteriia</taxon>
        <taxon>Flavobacteriales</taxon>
        <taxon>Flavobacteriaceae</taxon>
        <taxon>Flavivirga</taxon>
    </lineage>
</organism>
<dbReference type="SUPFAM" id="SSF49785">
    <property type="entry name" value="Galactose-binding domain-like"/>
    <property type="match status" value="2"/>
</dbReference>
<protein>
    <submittedName>
        <fullName evidence="11">Chondroitinase-B domain-containing protein</fullName>
    </submittedName>
</protein>
<evidence type="ECO:0000256" key="4">
    <source>
        <dbReference type="ARBA" id="ARBA00022723"/>
    </source>
</evidence>
<feature type="signal peptide" evidence="9">
    <location>
        <begin position="1"/>
        <end position="20"/>
    </location>
</feature>
<dbReference type="Pfam" id="PF22633">
    <property type="entry name" value="F5_F8_type_C_2"/>
    <property type="match status" value="2"/>
</dbReference>
<dbReference type="Proteomes" id="UP001176806">
    <property type="component" value="Unassembled WGS sequence"/>
</dbReference>
<dbReference type="PANTHER" id="PTHR45713:SF6">
    <property type="entry name" value="F5_8 TYPE C DOMAIN-CONTAINING PROTEIN"/>
    <property type="match status" value="1"/>
</dbReference>
<keyword evidence="12" id="KW-1185">Reference proteome</keyword>
<dbReference type="InterPro" id="IPR013783">
    <property type="entry name" value="Ig-like_fold"/>
</dbReference>
<dbReference type="Gene3D" id="2.160.20.10">
    <property type="entry name" value="Single-stranded right-handed beta-helix, Pectin lyase-like"/>
    <property type="match status" value="1"/>
</dbReference>
<evidence type="ECO:0000256" key="2">
    <source>
        <dbReference type="ARBA" id="ARBA00010147"/>
    </source>
</evidence>
<dbReference type="InterPro" id="IPR026444">
    <property type="entry name" value="Secre_tail"/>
</dbReference>
<feature type="domain" description="F5/8 type C" evidence="10">
    <location>
        <begin position="733"/>
        <end position="871"/>
    </location>
</feature>
<comment type="caution">
    <text evidence="11">The sequence shown here is derived from an EMBL/GenBank/DDBJ whole genome shotgun (WGS) entry which is preliminary data.</text>
</comment>
<dbReference type="EMBL" id="JAUOEL010000001">
    <property type="protein sequence ID" value="MDO5973049.1"/>
    <property type="molecule type" value="Genomic_DNA"/>
</dbReference>
<evidence type="ECO:0000256" key="7">
    <source>
        <dbReference type="ARBA" id="ARBA00022837"/>
    </source>
</evidence>
<gene>
    <name evidence="11" type="ORF">Q4Q40_02535</name>
</gene>
<evidence type="ECO:0000259" key="10">
    <source>
        <dbReference type="PROSITE" id="PS50022"/>
    </source>
</evidence>
<keyword evidence="6" id="KW-0430">Lectin</keyword>
<dbReference type="PROSITE" id="PS50022">
    <property type="entry name" value="FA58C_3"/>
    <property type="match status" value="1"/>
</dbReference>
<evidence type="ECO:0000256" key="9">
    <source>
        <dbReference type="SAM" id="SignalP"/>
    </source>
</evidence>
<dbReference type="Gene3D" id="2.60.120.260">
    <property type="entry name" value="Galactose-binding domain-like"/>
    <property type="match status" value="2"/>
</dbReference>
<dbReference type="InterPro" id="IPR006626">
    <property type="entry name" value="PbH1"/>
</dbReference>
<evidence type="ECO:0000256" key="1">
    <source>
        <dbReference type="ARBA" id="ARBA00002219"/>
    </source>
</evidence>
<dbReference type="InterPro" id="IPR012334">
    <property type="entry name" value="Pectin_lyas_fold"/>
</dbReference>
<dbReference type="InterPro" id="IPR039513">
    <property type="entry name" value="PL-6"/>
</dbReference>
<evidence type="ECO:0000256" key="6">
    <source>
        <dbReference type="ARBA" id="ARBA00022734"/>
    </source>
</evidence>
<dbReference type="NCBIfam" id="TIGR04183">
    <property type="entry name" value="Por_Secre_tail"/>
    <property type="match status" value="1"/>
</dbReference>
<evidence type="ECO:0000256" key="3">
    <source>
        <dbReference type="ARBA" id="ARBA00011233"/>
    </source>
</evidence>
<dbReference type="SMART" id="SM00607">
    <property type="entry name" value="FTP"/>
    <property type="match status" value="1"/>
</dbReference>
<dbReference type="Pfam" id="PF13004">
    <property type="entry name" value="BACON"/>
    <property type="match status" value="1"/>
</dbReference>
<comment type="subunit">
    <text evidence="3">Homotrimer.</text>
</comment>
<accession>A0ABT8WIR2</accession>
<keyword evidence="8" id="KW-1015">Disulfide bond</keyword>
<evidence type="ECO:0000256" key="5">
    <source>
        <dbReference type="ARBA" id="ARBA00022729"/>
    </source>
</evidence>
<evidence type="ECO:0000313" key="11">
    <source>
        <dbReference type="EMBL" id="MDO5973049.1"/>
    </source>
</evidence>
<dbReference type="InterPro" id="IPR006585">
    <property type="entry name" value="FTP1"/>
</dbReference>
<dbReference type="InterPro" id="IPR011050">
    <property type="entry name" value="Pectin_lyase_fold/virulence"/>
</dbReference>
<evidence type="ECO:0000256" key="8">
    <source>
        <dbReference type="ARBA" id="ARBA00023157"/>
    </source>
</evidence>
<evidence type="ECO:0000313" key="12">
    <source>
        <dbReference type="Proteomes" id="UP001176806"/>
    </source>
</evidence>
<dbReference type="PANTHER" id="PTHR45713">
    <property type="entry name" value="FTP DOMAIN-CONTAINING PROTEIN"/>
    <property type="match status" value="1"/>
</dbReference>
<proteinExistence type="inferred from homology"/>